<name>A0A967E060_9FLAO</name>
<comment type="caution">
    <text evidence="2">The sequence shown here is derived from an EMBL/GenBank/DDBJ whole genome shotgun (WGS) entry which is preliminary data.</text>
</comment>
<evidence type="ECO:0000313" key="3">
    <source>
        <dbReference type="Proteomes" id="UP000643701"/>
    </source>
</evidence>
<dbReference type="InterPro" id="IPR051599">
    <property type="entry name" value="Cell_Envelope_Assoc"/>
</dbReference>
<feature type="domain" description="DUF218" evidence="1">
    <location>
        <begin position="49"/>
        <end position="169"/>
    </location>
</feature>
<evidence type="ECO:0000259" key="1">
    <source>
        <dbReference type="Pfam" id="PF02698"/>
    </source>
</evidence>
<protein>
    <submittedName>
        <fullName evidence="2">DUF218 domain-containing protein</fullName>
    </submittedName>
</protein>
<dbReference type="PANTHER" id="PTHR30336">
    <property type="entry name" value="INNER MEMBRANE PROTEIN, PROBABLE PERMEASE"/>
    <property type="match status" value="1"/>
</dbReference>
<dbReference type="Pfam" id="PF02698">
    <property type="entry name" value="DUF218"/>
    <property type="match status" value="1"/>
</dbReference>
<sequence length="210" mass="23482">MLRKTILLFVLLIGFTLSFLLISDGYVKSTAKDHLHSDVASIPSAKVGIVLGTSKHLKSGQEKLYFKYRIAAAVELYKAGKIEKILVSGDNRHRSYNEPKDMQQSLLALGIPKEAIVLDYAGLRTLDSMHRVKFVFGQEEVIVISQKFHNERAVVIAASIGLKAHAYNAKDVSVSYGIKTKIREKFARTKLVLDLLLNKQPKFLGEKEVI</sequence>
<dbReference type="AlphaFoldDB" id="A0A967E060"/>
<organism evidence="2 3">
    <name type="scientific">Psychroflexus maritimus</name>
    <dbReference type="NCBI Taxonomy" id="2714865"/>
    <lineage>
        <taxon>Bacteria</taxon>
        <taxon>Pseudomonadati</taxon>
        <taxon>Bacteroidota</taxon>
        <taxon>Flavobacteriia</taxon>
        <taxon>Flavobacteriales</taxon>
        <taxon>Flavobacteriaceae</taxon>
        <taxon>Psychroflexus</taxon>
    </lineage>
</organism>
<evidence type="ECO:0000313" key="2">
    <source>
        <dbReference type="EMBL" id="NGZ90262.1"/>
    </source>
</evidence>
<dbReference type="EMBL" id="JAANAS010000061">
    <property type="protein sequence ID" value="NGZ90262.1"/>
    <property type="molecule type" value="Genomic_DNA"/>
</dbReference>
<dbReference type="CDD" id="cd06259">
    <property type="entry name" value="YdcF-like"/>
    <property type="match status" value="1"/>
</dbReference>
<dbReference type="InterPro" id="IPR003848">
    <property type="entry name" value="DUF218"/>
</dbReference>
<dbReference type="GO" id="GO:0005886">
    <property type="term" value="C:plasma membrane"/>
    <property type="evidence" value="ECO:0007669"/>
    <property type="project" value="TreeGrafter"/>
</dbReference>
<dbReference type="PANTHER" id="PTHR30336:SF20">
    <property type="entry name" value="DUF218 DOMAIN-CONTAINING PROTEIN"/>
    <property type="match status" value="1"/>
</dbReference>
<gene>
    <name evidence="2" type="ORF">G7034_08345</name>
</gene>
<accession>A0A967E060</accession>
<dbReference type="Proteomes" id="UP000643701">
    <property type="component" value="Unassembled WGS sequence"/>
</dbReference>
<reference evidence="2" key="1">
    <citation type="submission" date="2020-03" db="EMBL/GenBank/DDBJ databases">
        <title>Psychroflexus Maritimus sp. nov., isolate from marine sediment.</title>
        <authorList>
            <person name="Zhong Y.-L."/>
        </authorList>
    </citation>
    <scope>NUCLEOTIDE SEQUENCE</scope>
    <source>
        <strain evidence="2">C1</strain>
    </source>
</reference>
<proteinExistence type="predicted"/>
<dbReference type="RefSeq" id="WP_166400513.1">
    <property type="nucleotide sequence ID" value="NZ_JAANAS010000061.1"/>
</dbReference>
<keyword evidence="3" id="KW-1185">Reference proteome</keyword>